<proteinExistence type="predicted"/>
<name>I0V0T5_9PSEU</name>
<dbReference type="EMBL" id="JH636049">
    <property type="protein sequence ID" value="EID53738.1"/>
    <property type="molecule type" value="Genomic_DNA"/>
</dbReference>
<evidence type="ECO:0000313" key="1">
    <source>
        <dbReference type="EMBL" id="EID53738.1"/>
    </source>
</evidence>
<accession>I0V0T5</accession>
<dbReference type="eggNOG" id="ENOG5030K3N">
    <property type="taxonomic scope" value="Bacteria"/>
</dbReference>
<organism evidence="1 2">
    <name type="scientific">Saccharomonospora xinjiangensis XJ-54</name>
    <dbReference type="NCBI Taxonomy" id="882086"/>
    <lineage>
        <taxon>Bacteria</taxon>
        <taxon>Bacillati</taxon>
        <taxon>Actinomycetota</taxon>
        <taxon>Actinomycetes</taxon>
        <taxon>Pseudonocardiales</taxon>
        <taxon>Pseudonocardiaceae</taxon>
        <taxon>Saccharomonospora</taxon>
    </lineage>
</organism>
<reference evidence="1 2" key="1">
    <citation type="submission" date="2012-01" db="EMBL/GenBank/DDBJ databases">
        <title>Improved High-Quality Draft sequence of Saccharomonospora xinjiangensis XJ-54.</title>
        <authorList>
            <consortium name="US DOE Joint Genome Institute"/>
            <person name="Lucas S."/>
            <person name="Han J."/>
            <person name="Lapidus A."/>
            <person name="Cheng J.-F."/>
            <person name="Goodwin L."/>
            <person name="Pitluck S."/>
            <person name="Peters L."/>
            <person name="Mikhailova N."/>
            <person name="Teshima H."/>
            <person name="Detter J.C."/>
            <person name="Han C."/>
            <person name="Tapia R."/>
            <person name="Land M."/>
            <person name="Hauser L."/>
            <person name="Kyrpides N."/>
            <person name="Ivanova N."/>
            <person name="Pagani I."/>
            <person name="Brambilla E.-M."/>
            <person name="Klenk H.-P."/>
            <person name="Woyke T."/>
        </authorList>
    </citation>
    <scope>NUCLEOTIDE SEQUENCE [LARGE SCALE GENOMIC DNA]</scope>
    <source>
        <strain evidence="1 2">XJ-54</strain>
    </source>
</reference>
<evidence type="ECO:0000313" key="2">
    <source>
        <dbReference type="Proteomes" id="UP000004691"/>
    </source>
</evidence>
<sequence length="150" mass="16107">MEIATGAASVAPGGSLVSAVSALKKSMGVESMMEVTRSADRLVASAKSGGFTVTKEAADPLIEVMEEFIDRVNLLDSELVAFDYAPNLGNHDYGKLAAEHLHKSANGDGSARLALKQLRVILERSRDALRIASGRYQEQEEEARDSLSRD</sequence>
<dbReference type="Proteomes" id="UP000004691">
    <property type="component" value="Unassembled WGS sequence"/>
</dbReference>
<protein>
    <submittedName>
        <fullName evidence="1">Uncharacterized protein</fullName>
    </submittedName>
</protein>
<dbReference type="AlphaFoldDB" id="I0V0T5"/>
<dbReference type="OrthoDB" id="3555972at2"/>
<gene>
    <name evidence="1" type="ORF">SacxiDRAFT_1490</name>
</gene>
<dbReference type="HOGENOM" id="CLU_117639_1_0_11"/>
<dbReference type="STRING" id="882086.SacxiDRAFT_1490"/>
<keyword evidence="2" id="KW-1185">Reference proteome</keyword>